<feature type="compositionally biased region" description="Acidic residues" evidence="14">
    <location>
        <begin position="1"/>
        <end position="10"/>
    </location>
</feature>
<dbReference type="FunFam" id="3.40.1690.10:FF:000001">
    <property type="entry name" value="Flagellar biosynthetic protein FlhB"/>
    <property type="match status" value="1"/>
</dbReference>
<protein>
    <recommendedName>
        <fullName evidence="3 13">Flagellar biosynthetic protein FlhB</fullName>
    </recommendedName>
</protein>
<evidence type="ECO:0000313" key="16">
    <source>
        <dbReference type="Proteomes" id="UP000048926"/>
    </source>
</evidence>
<dbReference type="EMBL" id="CXST01000001">
    <property type="protein sequence ID" value="CTQ43131.1"/>
    <property type="molecule type" value="Genomic_DNA"/>
</dbReference>
<evidence type="ECO:0000256" key="4">
    <source>
        <dbReference type="ARBA" id="ARBA00022448"/>
    </source>
</evidence>
<name>A0A0M6Y296_9HYPH</name>
<dbReference type="SUPFAM" id="SSF160544">
    <property type="entry name" value="EscU C-terminal domain-like"/>
    <property type="match status" value="1"/>
</dbReference>
<evidence type="ECO:0000313" key="15">
    <source>
        <dbReference type="EMBL" id="CTQ43131.1"/>
    </source>
</evidence>
<dbReference type="GO" id="GO:0005886">
    <property type="term" value="C:plasma membrane"/>
    <property type="evidence" value="ECO:0007669"/>
    <property type="project" value="UniProtKB-SubCell"/>
</dbReference>
<feature type="region of interest" description="Disordered" evidence="14">
    <location>
        <begin position="1"/>
        <end position="28"/>
    </location>
</feature>
<feature type="transmembrane region" description="Helical" evidence="13">
    <location>
        <begin position="90"/>
        <end position="111"/>
    </location>
</feature>
<keyword evidence="15" id="KW-0969">Cilium</keyword>
<evidence type="ECO:0000256" key="8">
    <source>
        <dbReference type="ARBA" id="ARBA00022927"/>
    </source>
</evidence>
<keyword evidence="7 13" id="KW-1005">Bacterial flagellum biogenesis</keyword>
<comment type="similarity">
    <text evidence="2 13">Belongs to the type III secretion exporter family.</text>
</comment>
<dbReference type="InterPro" id="IPR029025">
    <property type="entry name" value="T3SS_substrate_exporter_C"/>
</dbReference>
<dbReference type="Gene3D" id="3.40.1690.10">
    <property type="entry name" value="secretion proteins EscU"/>
    <property type="match status" value="1"/>
</dbReference>
<keyword evidence="9 13" id="KW-1133">Transmembrane helix</keyword>
<dbReference type="InterPro" id="IPR006136">
    <property type="entry name" value="FlhB"/>
</dbReference>
<keyword evidence="15" id="KW-0282">Flagellum</keyword>
<dbReference type="Gene3D" id="6.10.250.2080">
    <property type="match status" value="1"/>
</dbReference>
<dbReference type="PANTHER" id="PTHR30531">
    <property type="entry name" value="FLAGELLAR BIOSYNTHETIC PROTEIN FLHB"/>
    <property type="match status" value="1"/>
</dbReference>
<feature type="transmembrane region" description="Helical" evidence="13">
    <location>
        <begin position="144"/>
        <end position="167"/>
    </location>
</feature>
<accession>A0A0M6Y296</accession>
<proteinExistence type="inferred from homology"/>
<dbReference type="PRINTS" id="PR00950">
    <property type="entry name" value="TYPE3IMSPROT"/>
</dbReference>
<evidence type="ECO:0000256" key="10">
    <source>
        <dbReference type="ARBA" id="ARBA00023136"/>
    </source>
</evidence>
<dbReference type="NCBIfam" id="TIGR00328">
    <property type="entry name" value="flhB"/>
    <property type="match status" value="1"/>
</dbReference>
<dbReference type="Proteomes" id="UP000048926">
    <property type="component" value="Unassembled WGS sequence"/>
</dbReference>
<evidence type="ECO:0000256" key="9">
    <source>
        <dbReference type="ARBA" id="ARBA00022989"/>
    </source>
</evidence>
<feature type="transmembrane region" description="Helical" evidence="13">
    <location>
        <begin position="187"/>
        <end position="212"/>
    </location>
</feature>
<evidence type="ECO:0000256" key="14">
    <source>
        <dbReference type="SAM" id="MobiDB-lite"/>
    </source>
</evidence>
<reference evidence="16" key="1">
    <citation type="submission" date="2015-07" db="EMBL/GenBank/DDBJ databases">
        <authorList>
            <person name="Rodrigo-Torres Lidia"/>
            <person name="Arahal R.David."/>
        </authorList>
    </citation>
    <scope>NUCLEOTIDE SEQUENCE [LARGE SCALE GENOMIC DNA]</scope>
    <source>
        <strain evidence="16">CECT 4801</strain>
    </source>
</reference>
<evidence type="ECO:0000256" key="13">
    <source>
        <dbReference type="RuleBase" id="RU364091"/>
    </source>
</evidence>
<evidence type="ECO:0000256" key="2">
    <source>
        <dbReference type="ARBA" id="ARBA00010690"/>
    </source>
</evidence>
<keyword evidence="15" id="KW-0966">Cell projection</keyword>
<dbReference type="OrthoDB" id="9807950at2"/>
<dbReference type="GO" id="GO:0009306">
    <property type="term" value="P:protein secretion"/>
    <property type="evidence" value="ECO:0007669"/>
    <property type="project" value="InterPro"/>
</dbReference>
<evidence type="ECO:0000256" key="1">
    <source>
        <dbReference type="ARBA" id="ARBA00004651"/>
    </source>
</evidence>
<dbReference type="AlphaFoldDB" id="A0A0M6Y296"/>
<keyword evidence="10 13" id="KW-0472">Membrane</keyword>
<keyword evidence="8 13" id="KW-0653">Protein transport</keyword>
<evidence type="ECO:0000256" key="11">
    <source>
        <dbReference type="ARBA" id="ARBA00023225"/>
    </source>
</evidence>
<dbReference type="STRING" id="187304.B0E33_22375"/>
<dbReference type="RefSeq" id="WP_023000727.1">
    <property type="nucleotide sequence ID" value="NZ_CP045627.1"/>
</dbReference>
<evidence type="ECO:0000256" key="3">
    <source>
        <dbReference type="ARBA" id="ARBA00021622"/>
    </source>
</evidence>
<evidence type="ECO:0000256" key="5">
    <source>
        <dbReference type="ARBA" id="ARBA00022475"/>
    </source>
</evidence>
<dbReference type="PANTHER" id="PTHR30531:SF12">
    <property type="entry name" value="FLAGELLAR BIOSYNTHETIC PROTEIN FLHB"/>
    <property type="match status" value="1"/>
</dbReference>
<comment type="subcellular location">
    <subcellularLocation>
        <location evidence="1">Cell membrane</location>
        <topology evidence="1">Multi-pass membrane protein</topology>
    </subcellularLocation>
</comment>
<evidence type="ECO:0000256" key="7">
    <source>
        <dbReference type="ARBA" id="ARBA00022795"/>
    </source>
</evidence>
<organism evidence="15 16">
    <name type="scientific">Roseibium aggregatum</name>
    <dbReference type="NCBI Taxonomy" id="187304"/>
    <lineage>
        <taxon>Bacteria</taxon>
        <taxon>Pseudomonadati</taxon>
        <taxon>Pseudomonadota</taxon>
        <taxon>Alphaproteobacteria</taxon>
        <taxon>Hyphomicrobiales</taxon>
        <taxon>Stappiaceae</taxon>
        <taxon>Roseibium</taxon>
    </lineage>
</organism>
<keyword evidence="6 13" id="KW-0812">Transmembrane</keyword>
<keyword evidence="4 13" id="KW-0813">Transport</keyword>
<comment type="function">
    <text evidence="12 13">Required for formation of the rod structure in the basal body of the flagellar apparatus. Together with FliI and FliH, may constitute the export apparatus of flagellin.</text>
</comment>
<keyword evidence="5 13" id="KW-1003">Cell membrane</keyword>
<keyword evidence="11 13" id="KW-1006">Bacterial flagellum protein export</keyword>
<dbReference type="GO" id="GO:0044780">
    <property type="term" value="P:bacterial-type flagellum assembly"/>
    <property type="evidence" value="ECO:0007669"/>
    <property type="project" value="InterPro"/>
</dbReference>
<evidence type="ECO:0000256" key="6">
    <source>
        <dbReference type="ARBA" id="ARBA00022692"/>
    </source>
</evidence>
<feature type="transmembrane region" description="Helical" evidence="13">
    <location>
        <begin position="37"/>
        <end position="58"/>
    </location>
</feature>
<evidence type="ECO:0000256" key="12">
    <source>
        <dbReference type="ARBA" id="ARBA00025078"/>
    </source>
</evidence>
<keyword evidence="16" id="KW-1185">Reference proteome</keyword>
<dbReference type="Pfam" id="PF01312">
    <property type="entry name" value="Bac_export_2"/>
    <property type="match status" value="1"/>
</dbReference>
<gene>
    <name evidence="15" type="primary">flhB_2</name>
    <name evidence="13" type="synonym">flhB</name>
    <name evidence="15" type="ORF">LAL4801_01567</name>
</gene>
<sequence length="359" mass="39724">MADDTDDSEKTEDPTHKRLKEAHDKGDVPKSQEVSTWFTLAGATLMIAIFAPSTAVSLGELMKGYMEHAHQIAVDGYALKALWRDTGQSVALIVGIPLLALVIMAVAGNLVQHQPLLTAETIKPKFSKVSPASGFKRLFSADSLVNFAKGMVKIAVVGAIMVAVMWPHRDEAEVMVFADTNIILEEARILILQLLAAVLAVMTVVAAADFIYQRNKWFNKQKMSLREVKEEYKQTEGDPQVKGKIRQLRMERSRKRMMAAVPQATVVVTNPTHYAVALKYEEGMGAPLCLAKGTDAVALKIRELAKESDIPVVENPPLARALYATVEIDQEVPEEHYKAVAEVIGFVFRMRKRASWRAN</sequence>
<dbReference type="InterPro" id="IPR006135">
    <property type="entry name" value="T3SS_substrate_exporter"/>
</dbReference>
<feature type="compositionally biased region" description="Basic and acidic residues" evidence="14">
    <location>
        <begin position="11"/>
        <end position="28"/>
    </location>
</feature>